<gene>
    <name evidence="2" type="ORF">LEMA_P012090.1</name>
</gene>
<accession>E5AD70</accession>
<keyword evidence="3" id="KW-1185">Reference proteome</keyword>
<dbReference type="InterPro" id="IPR046497">
    <property type="entry name" value="DUF6590"/>
</dbReference>
<dbReference type="eggNOG" id="ENOG502SV73">
    <property type="taxonomic scope" value="Eukaryota"/>
</dbReference>
<dbReference type="OMA" id="CFAVPIF"/>
<feature type="domain" description="DUF6590" evidence="1">
    <location>
        <begin position="99"/>
        <end position="249"/>
    </location>
</feature>
<dbReference type="PANTHER" id="PTHR35391">
    <property type="entry name" value="C2H2-TYPE DOMAIN-CONTAINING PROTEIN-RELATED"/>
    <property type="match status" value="1"/>
</dbReference>
<organism evidence="2 3">
    <name type="scientific">Leptosphaeria maculans (strain JN3 / isolate v23.1.3 / race Av1-4-5-6-7-8)</name>
    <name type="common">Blackleg fungus</name>
    <name type="synonym">Phoma lingam</name>
    <dbReference type="NCBI Taxonomy" id="985895"/>
    <lineage>
        <taxon>Eukaryota</taxon>
        <taxon>Fungi</taxon>
        <taxon>Dikarya</taxon>
        <taxon>Ascomycota</taxon>
        <taxon>Pezizomycotina</taxon>
        <taxon>Dothideomycetes</taxon>
        <taxon>Pleosporomycetidae</taxon>
        <taxon>Pleosporales</taxon>
        <taxon>Pleosporineae</taxon>
        <taxon>Leptosphaeriaceae</taxon>
        <taxon>Plenodomus</taxon>
        <taxon>Plenodomus lingam/Leptosphaeria maculans species complex</taxon>
    </lineage>
</organism>
<name>E5AD70_LEPMJ</name>
<reference evidence="3" key="1">
    <citation type="journal article" date="2011" name="Nat. Commun.">
        <title>Effector diversification within compartments of the Leptosphaeria maculans genome affected by Repeat-Induced Point mutations.</title>
        <authorList>
            <person name="Rouxel T."/>
            <person name="Grandaubert J."/>
            <person name="Hane J.K."/>
            <person name="Hoede C."/>
            <person name="van de Wouw A.P."/>
            <person name="Couloux A."/>
            <person name="Dominguez V."/>
            <person name="Anthouard V."/>
            <person name="Bally P."/>
            <person name="Bourras S."/>
            <person name="Cozijnsen A.J."/>
            <person name="Ciuffetti L.M."/>
            <person name="Degrave A."/>
            <person name="Dilmaghani A."/>
            <person name="Duret L."/>
            <person name="Fudal I."/>
            <person name="Goodwin S.B."/>
            <person name="Gout L."/>
            <person name="Glaser N."/>
            <person name="Linglin J."/>
            <person name="Kema G.H.J."/>
            <person name="Lapalu N."/>
            <person name="Lawrence C.B."/>
            <person name="May K."/>
            <person name="Meyer M."/>
            <person name="Ollivier B."/>
            <person name="Poulain J."/>
            <person name="Schoch C.L."/>
            <person name="Simon A."/>
            <person name="Spatafora J.W."/>
            <person name="Stachowiak A."/>
            <person name="Turgeon B.G."/>
            <person name="Tyler B.M."/>
            <person name="Vincent D."/>
            <person name="Weissenbach J."/>
            <person name="Amselem J."/>
            <person name="Quesneville H."/>
            <person name="Oliver R.P."/>
            <person name="Wincker P."/>
            <person name="Balesdent M.-H."/>
            <person name="Howlett B.J."/>
        </authorList>
    </citation>
    <scope>NUCLEOTIDE SEQUENCE [LARGE SCALE GENOMIC DNA]</scope>
    <source>
        <strain evidence="3">JN3 / isolate v23.1.3 / race Av1-4-5-6-7-8</strain>
    </source>
</reference>
<evidence type="ECO:0000313" key="3">
    <source>
        <dbReference type="Proteomes" id="UP000002668"/>
    </source>
</evidence>
<evidence type="ECO:0000259" key="1">
    <source>
        <dbReference type="Pfam" id="PF20233"/>
    </source>
</evidence>
<protein>
    <recommendedName>
        <fullName evidence="1">DUF6590 domain-containing protein</fullName>
    </recommendedName>
</protein>
<dbReference type="AlphaFoldDB" id="E5AD70"/>
<sequence length="275" mass="31796">MDDPNYQDCWSDAHRRWYRKRYDHYNAQWIFHDWLPAQRHDSVYDPPVNFQQNTPAVASSANAGPAYPRMGNRVEGSYNTLNPGTSEVLDPAYYVRAHDYFQEGRLFAVLFTEAAGMQSTLNAVTDYNTALSRVRYNELAHTQVRRFIVVRRKRGFCYAVPIFTYSNQGTTKPGVVPEEHSIAYSFRSTPRLLPGEQQLSKRPICIVMNEGERLVPASRIFFGIHHPIQYNVKVKDLGFVHQRDMSNLLGYWNQEIGNDTQQPYEVTEAAADDYE</sequence>
<dbReference type="HOGENOM" id="CLU_094273_0_0_1"/>
<dbReference type="InParanoid" id="E5AD70"/>
<dbReference type="VEuPathDB" id="FungiDB:LEMA_P012090.1"/>
<dbReference type="GeneID" id="13290471"/>
<dbReference type="STRING" id="985895.E5AD70"/>
<dbReference type="OrthoDB" id="3559580at2759"/>
<dbReference type="Pfam" id="PF20233">
    <property type="entry name" value="DUF6590"/>
    <property type="match status" value="1"/>
</dbReference>
<dbReference type="Proteomes" id="UP000002668">
    <property type="component" value="Genome"/>
</dbReference>
<dbReference type="EMBL" id="FP929139">
    <property type="protein sequence ID" value="CBY02422.1"/>
    <property type="molecule type" value="Genomic_DNA"/>
</dbReference>
<dbReference type="PANTHER" id="PTHR35391:SF5">
    <property type="entry name" value="DUF6590 DOMAIN-CONTAINING PROTEIN"/>
    <property type="match status" value="1"/>
</dbReference>
<proteinExistence type="predicted"/>
<evidence type="ECO:0000313" key="2">
    <source>
        <dbReference type="EMBL" id="CBY02422.1"/>
    </source>
</evidence>
<dbReference type="RefSeq" id="XP_003845901.1">
    <property type="nucleotide sequence ID" value="XM_003845853.1"/>
</dbReference>